<reference evidence="1" key="1">
    <citation type="submission" date="2020-08" db="EMBL/GenBank/DDBJ databases">
        <title>Ramlibacter sp. GTP1 16S ribosomal RNA gene genome sequencing and assembly.</title>
        <authorList>
            <person name="Kang M."/>
        </authorList>
    </citation>
    <scope>NUCLEOTIDE SEQUENCE</scope>
    <source>
        <strain evidence="1">GTP1</strain>
    </source>
</reference>
<keyword evidence="2" id="KW-1185">Reference proteome</keyword>
<gene>
    <name evidence="1" type="ORF">H8R02_23920</name>
</gene>
<evidence type="ECO:0000313" key="1">
    <source>
        <dbReference type="EMBL" id="MBC5767533.1"/>
    </source>
</evidence>
<proteinExistence type="predicted"/>
<organism evidence="1 2">
    <name type="scientific">Ramlibacter albus</name>
    <dbReference type="NCBI Taxonomy" id="2079448"/>
    <lineage>
        <taxon>Bacteria</taxon>
        <taxon>Pseudomonadati</taxon>
        <taxon>Pseudomonadota</taxon>
        <taxon>Betaproteobacteria</taxon>
        <taxon>Burkholderiales</taxon>
        <taxon>Comamonadaceae</taxon>
        <taxon>Ramlibacter</taxon>
    </lineage>
</organism>
<dbReference type="RefSeq" id="WP_187084018.1">
    <property type="nucleotide sequence ID" value="NZ_JACORU010000011.1"/>
</dbReference>
<evidence type="ECO:0000313" key="2">
    <source>
        <dbReference type="Proteomes" id="UP000596827"/>
    </source>
</evidence>
<accession>A0A923MDM8</accession>
<dbReference type="AlphaFoldDB" id="A0A923MDM8"/>
<dbReference type="EMBL" id="JACORU010000011">
    <property type="protein sequence ID" value="MBC5767533.1"/>
    <property type="molecule type" value="Genomic_DNA"/>
</dbReference>
<comment type="caution">
    <text evidence="1">The sequence shown here is derived from an EMBL/GenBank/DDBJ whole genome shotgun (WGS) entry which is preliminary data.</text>
</comment>
<protein>
    <submittedName>
        <fullName evidence="1">Uncharacterized protein</fullName>
    </submittedName>
</protein>
<name>A0A923MDM8_9BURK</name>
<sequence length="183" mass="19312">MSDNESAGGGEMNEAQGRVTLERWLQANTPNEDVMEAWRMLCATLDATRGGTAIPTGAIHEVWTRTGGLAWPRGGETRPALRITPCETFGARGRTWALAADQRGTLLEAAIEDLDSPPSPTLEALSQDPATPRWLLQAIAGLGQRDPVKAAAEASVLARTLAQRAEQVVAESGALPGQSGTPC</sequence>
<dbReference type="Proteomes" id="UP000596827">
    <property type="component" value="Unassembled WGS sequence"/>
</dbReference>